<comment type="similarity">
    <text evidence="10">Belongs to the glycosyltransferase 28 family. MurG subfamily.</text>
</comment>
<dbReference type="AlphaFoldDB" id="A0A5M9QP30"/>
<dbReference type="PANTHER" id="PTHR21015">
    <property type="entry name" value="UDP-N-ACETYLGLUCOSAMINE--N-ACETYLMURAMYL-(PENTAPEPTIDE) PYROPHOSPHORYL-UNDECAPRENOL N-ACETYLGLUCOSAMINE TRANSFERASE 1"/>
    <property type="match status" value="1"/>
</dbReference>
<evidence type="ECO:0000256" key="6">
    <source>
        <dbReference type="ARBA" id="ARBA00022984"/>
    </source>
</evidence>
<dbReference type="InterPro" id="IPR006009">
    <property type="entry name" value="GlcNAc_MurG"/>
</dbReference>
<evidence type="ECO:0000256" key="11">
    <source>
        <dbReference type="SAM" id="MobiDB-lite"/>
    </source>
</evidence>
<evidence type="ECO:0000256" key="8">
    <source>
        <dbReference type="ARBA" id="ARBA00023306"/>
    </source>
</evidence>
<dbReference type="GO" id="GO:0009252">
    <property type="term" value="P:peptidoglycan biosynthetic process"/>
    <property type="evidence" value="ECO:0007669"/>
    <property type="project" value="UniProtKB-UniRule"/>
</dbReference>
<dbReference type="Pfam" id="PF04101">
    <property type="entry name" value="Glyco_tran_28_C"/>
    <property type="match status" value="1"/>
</dbReference>
<comment type="catalytic activity">
    <reaction evidence="10">
        <text>di-trans,octa-cis-undecaprenyl diphospho-N-acetyl-alpha-D-muramoyl-L-alanyl-D-glutamyl-meso-2,6-diaminopimeloyl-D-alanyl-D-alanine + UDP-N-acetyl-alpha-D-glucosamine = di-trans,octa-cis-undecaprenyl diphospho-[N-acetyl-alpha-D-glucosaminyl-(1-&gt;4)]-N-acetyl-alpha-D-muramoyl-L-alanyl-D-glutamyl-meso-2,6-diaminopimeloyl-D-alanyl-D-alanine + UDP + H(+)</text>
        <dbReference type="Rhea" id="RHEA:31227"/>
        <dbReference type="ChEBI" id="CHEBI:15378"/>
        <dbReference type="ChEBI" id="CHEBI:57705"/>
        <dbReference type="ChEBI" id="CHEBI:58223"/>
        <dbReference type="ChEBI" id="CHEBI:61387"/>
        <dbReference type="ChEBI" id="CHEBI:61388"/>
        <dbReference type="EC" id="2.4.1.227"/>
    </reaction>
</comment>
<feature type="domain" description="Glycosyltransferase family 28 N-terminal" evidence="12">
    <location>
        <begin position="2"/>
        <end position="43"/>
    </location>
</feature>
<keyword evidence="3 10" id="KW-0328">Glycosyltransferase</keyword>
<feature type="compositionally biased region" description="Low complexity" evidence="11">
    <location>
        <begin position="68"/>
        <end position="82"/>
    </location>
</feature>
<comment type="caution">
    <text evidence="10">Lacks conserved residue(s) required for the propagation of feature annotation.</text>
</comment>
<feature type="binding site" evidence="10">
    <location>
        <position position="203"/>
    </location>
    <ligand>
        <name>UDP-N-acetyl-alpha-D-glucosamine</name>
        <dbReference type="ChEBI" id="CHEBI:57705"/>
    </ligand>
</feature>
<dbReference type="EC" id="2.4.1.227" evidence="10"/>
<feature type="domain" description="Glycosyltransferase family 28 N-terminal" evidence="12">
    <location>
        <begin position="132"/>
        <end position="221"/>
    </location>
</feature>
<evidence type="ECO:0000256" key="4">
    <source>
        <dbReference type="ARBA" id="ARBA00022679"/>
    </source>
</evidence>
<comment type="caution">
    <text evidence="14">The sequence shown here is derived from an EMBL/GenBank/DDBJ whole genome shotgun (WGS) entry which is preliminary data.</text>
</comment>
<dbReference type="Pfam" id="PF03033">
    <property type="entry name" value="Glyco_transf_28"/>
    <property type="match status" value="2"/>
</dbReference>
<organism evidence="14 15">
    <name type="scientific">Helicobacter canis</name>
    <dbReference type="NCBI Taxonomy" id="29419"/>
    <lineage>
        <taxon>Bacteria</taxon>
        <taxon>Pseudomonadati</taxon>
        <taxon>Campylobacterota</taxon>
        <taxon>Epsilonproteobacteria</taxon>
        <taxon>Campylobacterales</taxon>
        <taxon>Helicobacteraceae</taxon>
        <taxon>Helicobacter</taxon>
    </lineage>
</organism>
<feature type="binding site" evidence="10">
    <location>
        <begin position="9"/>
        <end position="11"/>
    </location>
    <ligand>
        <name>UDP-N-acetyl-alpha-D-glucosamine</name>
        <dbReference type="ChEBI" id="CHEBI:57705"/>
    </ligand>
</feature>
<comment type="pathway">
    <text evidence="10">Cell wall biogenesis; peptidoglycan biosynthesis.</text>
</comment>
<reference evidence="14 15" key="1">
    <citation type="submission" date="2019-09" db="EMBL/GenBank/DDBJ databases">
        <title>Draft genome sequence of various Type strains from the CCUG.</title>
        <authorList>
            <person name="Pineiro-Iglesias B."/>
            <person name="Tunovic T."/>
            <person name="Unosson C."/>
            <person name="Inganas E."/>
            <person name="Ohlen M."/>
            <person name="Cardew S."/>
            <person name="Jensie-Markopoulos S."/>
            <person name="Salva-Serra F."/>
            <person name="Jaen-Luchoro D."/>
            <person name="Karlsson R."/>
            <person name="Svensson-Stadler L."/>
            <person name="Chun J."/>
            <person name="Moore E."/>
        </authorList>
    </citation>
    <scope>NUCLEOTIDE SEQUENCE [LARGE SCALE GENOMIC DNA]</scope>
    <source>
        <strain evidence="14 15">CCUG 32756T</strain>
    </source>
</reference>
<evidence type="ECO:0000256" key="2">
    <source>
        <dbReference type="ARBA" id="ARBA00022618"/>
    </source>
</evidence>
<feature type="binding site" evidence="10">
    <location>
        <position position="382"/>
    </location>
    <ligand>
        <name>UDP-N-acetyl-alpha-D-glucosamine</name>
        <dbReference type="ChEBI" id="CHEBI:57705"/>
    </ligand>
</feature>
<keyword evidence="2 10" id="KW-0132">Cell division</keyword>
<proteinExistence type="inferred from homology"/>
<dbReference type="EMBL" id="VXKE01000010">
    <property type="protein sequence ID" value="KAA8710080.1"/>
    <property type="molecule type" value="Genomic_DNA"/>
</dbReference>
<dbReference type="Gene3D" id="3.40.50.2000">
    <property type="entry name" value="Glycogen Phosphorylase B"/>
    <property type="match status" value="2"/>
</dbReference>
<keyword evidence="1 10" id="KW-1003">Cell membrane</keyword>
<feature type="region of interest" description="Disordered" evidence="11">
    <location>
        <begin position="66"/>
        <end position="85"/>
    </location>
</feature>
<dbReference type="GO" id="GO:0051301">
    <property type="term" value="P:cell division"/>
    <property type="evidence" value="ECO:0007669"/>
    <property type="project" value="UniProtKB-KW"/>
</dbReference>
<evidence type="ECO:0000259" key="12">
    <source>
        <dbReference type="Pfam" id="PF03033"/>
    </source>
</evidence>
<keyword evidence="8 10" id="KW-0131">Cell cycle</keyword>
<keyword evidence="5 10" id="KW-0133">Cell shape</keyword>
<evidence type="ECO:0000256" key="10">
    <source>
        <dbReference type="HAMAP-Rule" id="MF_00033"/>
    </source>
</evidence>
<evidence type="ECO:0000313" key="15">
    <source>
        <dbReference type="Proteomes" id="UP000323707"/>
    </source>
</evidence>
<dbReference type="Proteomes" id="UP000323707">
    <property type="component" value="Unassembled WGS sequence"/>
</dbReference>
<evidence type="ECO:0000259" key="13">
    <source>
        <dbReference type="Pfam" id="PF04101"/>
    </source>
</evidence>
<dbReference type="InterPro" id="IPR004276">
    <property type="entry name" value="GlycoTrans_28_N"/>
</dbReference>
<dbReference type="HAMAP" id="MF_00033">
    <property type="entry name" value="MurG"/>
    <property type="match status" value="1"/>
</dbReference>
<dbReference type="GO" id="GO:0005886">
    <property type="term" value="C:plasma membrane"/>
    <property type="evidence" value="ECO:0007669"/>
    <property type="project" value="UniProtKB-SubCell"/>
</dbReference>
<keyword evidence="7 10" id="KW-0472">Membrane</keyword>
<accession>A0A5M9QP30</accession>
<dbReference type="UniPathway" id="UPA00219"/>
<keyword evidence="6 10" id="KW-0573">Peptidoglycan synthesis</keyword>
<dbReference type="InterPro" id="IPR007235">
    <property type="entry name" value="Glyco_trans_28_C"/>
</dbReference>
<evidence type="ECO:0000256" key="9">
    <source>
        <dbReference type="ARBA" id="ARBA00023316"/>
    </source>
</evidence>
<dbReference type="PANTHER" id="PTHR21015:SF22">
    <property type="entry name" value="GLYCOSYLTRANSFERASE"/>
    <property type="match status" value="1"/>
</dbReference>
<dbReference type="CDD" id="cd03785">
    <property type="entry name" value="GT28_MurG"/>
    <property type="match status" value="1"/>
</dbReference>
<comment type="function">
    <text evidence="10">Cell wall formation. Catalyzes the transfer of a GlcNAc subunit on undecaprenyl-pyrophosphoryl-MurNAc-pentapeptide (lipid intermediate I) to form undecaprenyl-pyrophosphoryl-MurNAc-(pentapeptide)GlcNAc (lipid intermediate II).</text>
</comment>
<dbReference type="GO" id="GO:0071555">
    <property type="term" value="P:cell wall organization"/>
    <property type="evidence" value="ECO:0007669"/>
    <property type="project" value="UniProtKB-KW"/>
</dbReference>
<evidence type="ECO:0000256" key="3">
    <source>
        <dbReference type="ARBA" id="ARBA00022676"/>
    </source>
</evidence>
<dbReference type="GO" id="GO:0050511">
    <property type="term" value="F:undecaprenyldiphospho-muramoylpentapeptide beta-N-acetylglucosaminyltransferase activity"/>
    <property type="evidence" value="ECO:0007669"/>
    <property type="project" value="UniProtKB-UniRule"/>
</dbReference>
<dbReference type="GO" id="GO:0008360">
    <property type="term" value="P:regulation of cell shape"/>
    <property type="evidence" value="ECO:0007669"/>
    <property type="project" value="UniProtKB-KW"/>
</dbReference>
<dbReference type="GO" id="GO:0005975">
    <property type="term" value="P:carbohydrate metabolic process"/>
    <property type="evidence" value="ECO:0007669"/>
    <property type="project" value="InterPro"/>
</dbReference>
<evidence type="ECO:0000256" key="5">
    <source>
        <dbReference type="ARBA" id="ARBA00022960"/>
    </source>
</evidence>
<sequence>MIVITGGGTGGHLAIARALAQELHKREIPAIYIGSLYGQDQMWFAGDSSLGNHSSDFMDFGVTADHQSSSTPKSIKSPTSTTANPRIREEKGAVRENAAIPSLRADAVGEAIHKESTKVDSSSKPQNPLFQECYFLNTSGVVNKKGFKKLASIYAQLRAMWGVRKIFARHGVQAVISVGGFSAGPASLAAIMLRKPLFIHEQNAIQGRLNSLLAPFAKAVFNSFHPPFPPYPIKQEALQSRRIRTEFQSIIFIGGSQGAKAINDLALQAAPKLLARGIRIIHQCGERDLDRVRQAYMELDSSLLKSRESAELESKRLDSSSAQEPSTAPRLTLFSFDKDLIKHLDKADICIARAGASSIWENAALSLPTIYIPYPYAANNHQLHNASYFTNQGLGLMITEQELRKLDSSPLDSSPKESLESALDLAKFFALLSQLESNLTEISTALSQTITTNGAEPIITDIMQTLAGKQT</sequence>
<dbReference type="SUPFAM" id="SSF53756">
    <property type="entry name" value="UDP-Glycosyltransferase/glycogen phosphorylase"/>
    <property type="match status" value="2"/>
</dbReference>
<keyword evidence="9 10" id="KW-0961">Cell wall biogenesis/degradation</keyword>
<keyword evidence="4 10" id="KW-0808">Transferase</keyword>
<protein>
    <recommendedName>
        <fullName evidence="10">UDP-N-acetylglucosamine--N-acetylmuramyl-(pentapeptide) pyrophosphoryl-undecaprenol N-acetylglucosamine transferase</fullName>
        <ecNumber evidence="10">2.4.1.227</ecNumber>
    </recommendedName>
    <alternativeName>
        <fullName evidence="10">Undecaprenyl-PP-MurNAc-pentapeptide-UDPGlcNAc GlcNAc transferase</fullName>
    </alternativeName>
</protein>
<name>A0A5M9QP30_9HELI</name>
<evidence type="ECO:0000256" key="7">
    <source>
        <dbReference type="ARBA" id="ARBA00023136"/>
    </source>
</evidence>
<evidence type="ECO:0000313" key="14">
    <source>
        <dbReference type="EMBL" id="KAA8710080.1"/>
    </source>
</evidence>
<gene>
    <name evidence="10" type="primary">murG</name>
    <name evidence="14" type="ORF">F4V45_03670</name>
</gene>
<feature type="domain" description="Glycosyl transferase family 28 C-terminal" evidence="13">
    <location>
        <begin position="250"/>
        <end position="409"/>
    </location>
</feature>
<comment type="subcellular location">
    <subcellularLocation>
        <location evidence="10">Cell membrane</location>
        <topology evidence="10">Peripheral membrane protein</topology>
        <orientation evidence="10">Cytoplasmic side</orientation>
    </subcellularLocation>
</comment>
<feature type="binding site" evidence="10">
    <location>
        <position position="256"/>
    </location>
    <ligand>
        <name>UDP-N-acetyl-alpha-D-glucosamine</name>
        <dbReference type="ChEBI" id="CHEBI:57705"/>
    </ligand>
</feature>
<evidence type="ECO:0000256" key="1">
    <source>
        <dbReference type="ARBA" id="ARBA00022475"/>
    </source>
</evidence>
<dbReference type="GO" id="GO:0051991">
    <property type="term" value="F:UDP-N-acetyl-D-glucosamine:N-acetylmuramoyl-L-alanyl-D-glutamyl-meso-2,6-diaminopimelyl-D-alanyl-D-alanine-diphosphoundecaprenol 4-beta-N-acetylglucosaminlytransferase activity"/>
    <property type="evidence" value="ECO:0007669"/>
    <property type="project" value="RHEA"/>
</dbReference>